<evidence type="ECO:0000313" key="2">
    <source>
        <dbReference type="Proteomes" id="UP000290365"/>
    </source>
</evidence>
<organism evidence="1 2">
    <name type="scientific">Ktedonosporobacter rubrisoli</name>
    <dbReference type="NCBI Taxonomy" id="2509675"/>
    <lineage>
        <taxon>Bacteria</taxon>
        <taxon>Bacillati</taxon>
        <taxon>Chloroflexota</taxon>
        <taxon>Ktedonobacteria</taxon>
        <taxon>Ktedonobacterales</taxon>
        <taxon>Ktedonosporobacteraceae</taxon>
        <taxon>Ktedonosporobacter</taxon>
    </lineage>
</organism>
<proteinExistence type="predicted"/>
<dbReference type="InterPro" id="IPR032710">
    <property type="entry name" value="NTF2-like_dom_sf"/>
</dbReference>
<protein>
    <recommendedName>
        <fullName evidence="3">Ester cyclase</fullName>
    </recommendedName>
</protein>
<dbReference type="Proteomes" id="UP000290365">
    <property type="component" value="Chromosome"/>
</dbReference>
<dbReference type="AlphaFoldDB" id="A0A4P6JKM6"/>
<dbReference type="Pfam" id="PF07366">
    <property type="entry name" value="SnoaL"/>
    <property type="match status" value="1"/>
</dbReference>
<dbReference type="GO" id="GO:0030638">
    <property type="term" value="P:polyketide metabolic process"/>
    <property type="evidence" value="ECO:0007669"/>
    <property type="project" value="InterPro"/>
</dbReference>
<sequence length="143" mass="15723">MASQPHKELWKPWFELWNGKLSIADEILAPNFVAHFAPVGSSPAEVRGPEGMKQWIGGILAAFADFSFTTTVGPLAEDNLIAGRWLFRATYQGGFPGASAAVVGKRVEYAGMDLLRVEDGKIVEYWLCADIMQLLQQIEVIPS</sequence>
<dbReference type="OrthoDB" id="4774596at2"/>
<dbReference type="InterPro" id="IPR009959">
    <property type="entry name" value="Cyclase_SnoaL-like"/>
</dbReference>
<keyword evidence="2" id="KW-1185">Reference proteome</keyword>
<name>A0A4P6JKM6_KTERU</name>
<reference evidence="1 2" key="1">
    <citation type="submission" date="2019-01" db="EMBL/GenBank/DDBJ databases">
        <title>Ktedonosporobacter rubrisoli SCAWS-G2.</title>
        <authorList>
            <person name="Huang Y."/>
            <person name="Yan B."/>
        </authorList>
    </citation>
    <scope>NUCLEOTIDE SEQUENCE [LARGE SCALE GENOMIC DNA]</scope>
    <source>
        <strain evidence="1 2">SCAWS-G2</strain>
    </source>
</reference>
<gene>
    <name evidence="1" type="ORF">EPA93_06890</name>
</gene>
<dbReference type="PANTHER" id="PTHR38436:SF1">
    <property type="entry name" value="ESTER CYCLASE"/>
    <property type="match status" value="1"/>
</dbReference>
<dbReference type="Gene3D" id="3.10.450.50">
    <property type="match status" value="1"/>
</dbReference>
<accession>A0A4P6JKM6</accession>
<evidence type="ECO:0008006" key="3">
    <source>
        <dbReference type="Google" id="ProtNLM"/>
    </source>
</evidence>
<dbReference type="RefSeq" id="WP_129886344.1">
    <property type="nucleotide sequence ID" value="NZ_CP035758.1"/>
</dbReference>
<evidence type="ECO:0000313" key="1">
    <source>
        <dbReference type="EMBL" id="QBD75747.1"/>
    </source>
</evidence>
<dbReference type="SUPFAM" id="SSF54427">
    <property type="entry name" value="NTF2-like"/>
    <property type="match status" value="1"/>
</dbReference>
<dbReference type="PANTHER" id="PTHR38436">
    <property type="entry name" value="POLYKETIDE CYCLASE SNOAL-LIKE DOMAIN"/>
    <property type="match status" value="1"/>
</dbReference>
<dbReference type="KEGG" id="kbs:EPA93_06890"/>
<dbReference type="EMBL" id="CP035758">
    <property type="protein sequence ID" value="QBD75747.1"/>
    <property type="molecule type" value="Genomic_DNA"/>
</dbReference>